<dbReference type="Proteomes" id="UP000800040">
    <property type="component" value="Unassembled WGS sequence"/>
</dbReference>
<evidence type="ECO:0000313" key="3">
    <source>
        <dbReference type="Proteomes" id="UP000800040"/>
    </source>
</evidence>
<keyword evidence="3" id="KW-1185">Reference proteome</keyword>
<evidence type="ECO:0000313" key="2">
    <source>
        <dbReference type="EMBL" id="KAF1829335.1"/>
    </source>
</evidence>
<name>A0A6A5JX49_9PLEO</name>
<dbReference type="OrthoDB" id="3798392at2759"/>
<organism evidence="2 3">
    <name type="scientific">Decorospora gaudefroyi</name>
    <dbReference type="NCBI Taxonomy" id="184978"/>
    <lineage>
        <taxon>Eukaryota</taxon>
        <taxon>Fungi</taxon>
        <taxon>Dikarya</taxon>
        <taxon>Ascomycota</taxon>
        <taxon>Pezizomycotina</taxon>
        <taxon>Dothideomycetes</taxon>
        <taxon>Pleosporomycetidae</taxon>
        <taxon>Pleosporales</taxon>
        <taxon>Pleosporineae</taxon>
        <taxon>Pleosporaceae</taxon>
        <taxon>Decorospora</taxon>
    </lineage>
</organism>
<feature type="compositionally biased region" description="Low complexity" evidence="1">
    <location>
        <begin position="550"/>
        <end position="563"/>
    </location>
</feature>
<gene>
    <name evidence="2" type="ORF">BDW02DRAFT_602640</name>
</gene>
<dbReference type="EMBL" id="ML975450">
    <property type="protein sequence ID" value="KAF1829335.1"/>
    <property type="molecule type" value="Genomic_DNA"/>
</dbReference>
<reference evidence="2" key="1">
    <citation type="submission" date="2020-01" db="EMBL/GenBank/DDBJ databases">
        <authorList>
            <consortium name="DOE Joint Genome Institute"/>
            <person name="Haridas S."/>
            <person name="Albert R."/>
            <person name="Binder M."/>
            <person name="Bloem J."/>
            <person name="Labutti K."/>
            <person name="Salamov A."/>
            <person name="Andreopoulos B."/>
            <person name="Baker S.E."/>
            <person name="Barry K."/>
            <person name="Bills G."/>
            <person name="Bluhm B.H."/>
            <person name="Cannon C."/>
            <person name="Castanera R."/>
            <person name="Culley D.E."/>
            <person name="Daum C."/>
            <person name="Ezra D."/>
            <person name="Gonzalez J.B."/>
            <person name="Henrissat B."/>
            <person name="Kuo A."/>
            <person name="Liang C."/>
            <person name="Lipzen A."/>
            <person name="Lutzoni F."/>
            <person name="Magnuson J."/>
            <person name="Mondo S."/>
            <person name="Nolan M."/>
            <person name="Ohm R."/>
            <person name="Pangilinan J."/>
            <person name="Park H.-J."/>
            <person name="Ramirez L."/>
            <person name="Alfaro M."/>
            <person name="Sun H."/>
            <person name="Tritt A."/>
            <person name="Yoshinaga Y."/>
            <person name="Zwiers L.-H."/>
            <person name="Turgeon B.G."/>
            <person name="Goodwin S.B."/>
            <person name="Spatafora J.W."/>
            <person name="Crous P.W."/>
            <person name="Grigoriev I.V."/>
        </authorList>
    </citation>
    <scope>NUCLEOTIDE SEQUENCE</scope>
    <source>
        <strain evidence="2">P77</strain>
    </source>
</reference>
<feature type="region of interest" description="Disordered" evidence="1">
    <location>
        <begin position="549"/>
        <end position="570"/>
    </location>
</feature>
<evidence type="ECO:0000256" key="1">
    <source>
        <dbReference type="SAM" id="MobiDB-lite"/>
    </source>
</evidence>
<dbReference type="AlphaFoldDB" id="A0A6A5JX49"/>
<sequence>MGSVKISSELMTQHVAAVPVPHSSQFFTVRDENGAPLLFSLGSNGVLFALKENQSGFRVRLDLNAAFGIYGKKVVTFSVVQETPTENLYLGFAYKNSNDGDETTLIMCRPFHPMTLNTEEPFSLEFYMMRGTESPKSNIARILIGPKHPRQLYPAALISYVPIEDAHSSADLARISVDSLQSEWRFHNDVELPENATELVDVCPASLPVGTGYFVLYVIQGQTQLVFIGTPTASGFSFKVSLKAPSGARRLATVQQPNGYSGLVCGGNGLHFWTPTDAQKRDSPGYPVKAEGLEAPVLNQIDQLLISQAPNLVSIFVSTADVALSYFTTPHLDLSGTISPVILSREPGNFAPFVSPDESILQLAVATSDRNLSLLQQNPQSGIWTTMPFHTPSFTENIEYDAFFTSITLRGADKKILSQETFLLKCPDGWSEILLNGRSLVVGPDGVPVISDVRGKLTLITPTDDISSPRFILTDAGPSFPAHLGGAEFAIYPDQKVMDKISTIRTGDDLRKAKLPDGTNLLEQSDASNDDINQAAETIAQLRDQHDNIASGGSSRSSLARSLPNDDPRSFRVGRVRTGEDIKKMKIIGGVNAERIMAAKRIVDVDWDRVKYWWEETKTSISAAIDQIGDGIVTFVMEIGGEAVRLLIETVEQLAKAIALLVDKVIGAWENFKKWVMFLFDFDDILHTKNQIKGLMNDGLSNLGPFFKDFSDTTGSAVDGLEDQFRAALGMDEAINTSGGQNSSEEDASGQHSGISDDPGLDYVGYQMNHGGAANVTSSSARASPVSNRHLPSLNLEKAVRKTLPNLGGTGDKAAENNLLEVIKNLASSFDLTGNLTAAECGEKIASTVTSLVFDSIGGILTTTAEEMGDFFEIMRGILNTEINMPVFSALYRALTGSELTLLDAICLICAIPITSVAKILGIWDTFAVLDDLDLAELLATSGASKKRVTAKRDKDEHWQEMRKINSVFGPINCVGRAMKCIVNGLLLVFFSEEKGPGNRSLGVLVSGDFSHKQIVQFSKMVEAHPLAALAPGTGTGNGRISIKTLGLNQPDFSDLTGKTVLNGLGFALSLMNLITSWPMEPDDPKQAARRMGWFSSLASELASVGDDWEDGGKRILGRCVCTLINFVCATVVNINDIREAEEEGNDFKKGIAVTHLIEGIVDLASGVLGIAGDTSENLHLKGASVVVDLVSVVFLCVTTGLSEGHDEWNYMLCPSR</sequence>
<proteinExistence type="predicted"/>
<accession>A0A6A5JX49</accession>
<protein>
    <submittedName>
        <fullName evidence="2">Uncharacterized protein</fullName>
    </submittedName>
</protein>